<sequence>MKRVLIHGLVACGGEKTANNCVNPNK</sequence>
<accession>A0A0A9BPJ6</accession>
<dbReference type="AlphaFoldDB" id="A0A0A9BPJ6"/>
<dbReference type="EMBL" id="GBRH01231991">
    <property type="protein sequence ID" value="JAD65904.1"/>
    <property type="molecule type" value="Transcribed_RNA"/>
</dbReference>
<reference evidence="1" key="2">
    <citation type="journal article" date="2015" name="Data Brief">
        <title>Shoot transcriptome of the giant reed, Arundo donax.</title>
        <authorList>
            <person name="Barrero R.A."/>
            <person name="Guerrero F.D."/>
            <person name="Moolhuijzen P."/>
            <person name="Goolsby J.A."/>
            <person name="Tidwell J."/>
            <person name="Bellgard S.E."/>
            <person name="Bellgard M.I."/>
        </authorList>
    </citation>
    <scope>NUCLEOTIDE SEQUENCE</scope>
    <source>
        <tissue evidence="1">Shoot tissue taken approximately 20 cm above the soil surface</tissue>
    </source>
</reference>
<name>A0A0A9BPJ6_ARUDO</name>
<protein>
    <submittedName>
        <fullName evidence="1">Uncharacterized protein</fullName>
    </submittedName>
</protein>
<organism evidence="1">
    <name type="scientific">Arundo donax</name>
    <name type="common">Giant reed</name>
    <name type="synonym">Donax arundinaceus</name>
    <dbReference type="NCBI Taxonomy" id="35708"/>
    <lineage>
        <taxon>Eukaryota</taxon>
        <taxon>Viridiplantae</taxon>
        <taxon>Streptophyta</taxon>
        <taxon>Embryophyta</taxon>
        <taxon>Tracheophyta</taxon>
        <taxon>Spermatophyta</taxon>
        <taxon>Magnoliopsida</taxon>
        <taxon>Liliopsida</taxon>
        <taxon>Poales</taxon>
        <taxon>Poaceae</taxon>
        <taxon>PACMAD clade</taxon>
        <taxon>Arundinoideae</taxon>
        <taxon>Arundineae</taxon>
        <taxon>Arundo</taxon>
    </lineage>
</organism>
<proteinExistence type="predicted"/>
<reference evidence="1" key="1">
    <citation type="submission" date="2014-09" db="EMBL/GenBank/DDBJ databases">
        <authorList>
            <person name="Magalhaes I.L.F."/>
            <person name="Oliveira U."/>
            <person name="Santos F.R."/>
            <person name="Vidigal T.H.D.A."/>
            <person name="Brescovit A.D."/>
            <person name="Santos A.J."/>
        </authorList>
    </citation>
    <scope>NUCLEOTIDE SEQUENCE</scope>
    <source>
        <tissue evidence="1">Shoot tissue taken approximately 20 cm above the soil surface</tissue>
    </source>
</reference>
<evidence type="ECO:0000313" key="1">
    <source>
        <dbReference type="EMBL" id="JAD65904.1"/>
    </source>
</evidence>